<dbReference type="Pfam" id="PF06053">
    <property type="entry name" value="DUF929"/>
    <property type="match status" value="1"/>
</dbReference>
<protein>
    <recommendedName>
        <fullName evidence="3">DUF929 domain-containing protein</fullName>
    </recommendedName>
</protein>
<dbReference type="Proteomes" id="UP000007812">
    <property type="component" value="Chromosome"/>
</dbReference>
<dbReference type="AlphaFoldDB" id="F4G3L1"/>
<gene>
    <name evidence="1" type="ordered locus">Mcup_1276</name>
</gene>
<sequence length="289" mass="32781">MKISFLVFFIVVVLFISALAYFNLQKIDSTSDQINTFVSPSVNLQLKQISENSSSYVEYNNELVYTVKYQSSSELTYDGKPVIIFVGAEWCPYCGAEIWSLVIALSRFGNISGLRYMESSSTDIYPDVPTFTLENLSYHSNYISVLAYEYQNRYHEPLQSVPQNIYLMWNQLANGSIPFLDIAGIYYQVGTTNDPGLLSGHNWTYVIKELGINDTLSRQIYSTANLITAEICSVDGNQPSQVCNASAVQHYESSLGVQVRTDLGYFQYNYISSLNLDNLLQQYEIKRII</sequence>
<dbReference type="RefSeq" id="WP_013737879.1">
    <property type="nucleotide sequence ID" value="NC_015435.1"/>
</dbReference>
<dbReference type="InterPro" id="IPR009272">
    <property type="entry name" value="DUF929"/>
</dbReference>
<dbReference type="STRING" id="1006006.Mcup_1276"/>
<proteinExistence type="predicted"/>
<reference evidence="1 2" key="1">
    <citation type="journal article" date="2011" name="J. Bacteriol.">
        <title>Complete genome sequence of Metallosphaera cuprina, a metal sulfide-oxidizing archaeon from a hot spring.</title>
        <authorList>
            <person name="Liu L.J."/>
            <person name="You X.Y."/>
            <person name="Zheng H."/>
            <person name="Wang S."/>
            <person name="Jiang C.Y."/>
            <person name="Liu S.J."/>
        </authorList>
    </citation>
    <scope>NUCLEOTIDE SEQUENCE [LARGE SCALE GENOMIC DNA]</scope>
    <source>
        <strain evidence="1 2">Ar-4</strain>
    </source>
</reference>
<dbReference type="InterPro" id="IPR036249">
    <property type="entry name" value="Thioredoxin-like_sf"/>
</dbReference>
<dbReference type="HOGENOM" id="CLU_077328_0_0_2"/>
<dbReference type="PATRIC" id="fig|1006006.8.peg.1272"/>
<dbReference type="SUPFAM" id="SSF52833">
    <property type="entry name" value="Thioredoxin-like"/>
    <property type="match status" value="1"/>
</dbReference>
<dbReference type="OrthoDB" id="5970at2157"/>
<dbReference type="KEGG" id="mcn:Mcup_1276"/>
<dbReference type="EMBL" id="CP002656">
    <property type="protein sequence ID" value="AEB95381.1"/>
    <property type="molecule type" value="Genomic_DNA"/>
</dbReference>
<evidence type="ECO:0000313" key="2">
    <source>
        <dbReference type="Proteomes" id="UP000007812"/>
    </source>
</evidence>
<keyword evidence="2" id="KW-1185">Reference proteome</keyword>
<dbReference type="GeneID" id="10493467"/>
<accession>F4G3L1</accession>
<organism evidence="1 2">
    <name type="scientific">Metallosphaera cuprina (strain Ar-4)</name>
    <dbReference type="NCBI Taxonomy" id="1006006"/>
    <lineage>
        <taxon>Archaea</taxon>
        <taxon>Thermoproteota</taxon>
        <taxon>Thermoprotei</taxon>
        <taxon>Sulfolobales</taxon>
        <taxon>Sulfolobaceae</taxon>
        <taxon>Metallosphaera</taxon>
    </lineage>
</organism>
<dbReference type="eggNOG" id="arCOG03842">
    <property type="taxonomic scope" value="Archaea"/>
</dbReference>
<evidence type="ECO:0008006" key="3">
    <source>
        <dbReference type="Google" id="ProtNLM"/>
    </source>
</evidence>
<evidence type="ECO:0000313" key="1">
    <source>
        <dbReference type="EMBL" id="AEB95381.1"/>
    </source>
</evidence>
<name>F4G3L1_METCR</name>